<dbReference type="InterPro" id="IPR003347">
    <property type="entry name" value="JmjC_dom"/>
</dbReference>
<organism evidence="2 3">
    <name type="scientific">Sphingomonas gellani</name>
    <dbReference type="NCBI Taxonomy" id="1166340"/>
    <lineage>
        <taxon>Bacteria</taxon>
        <taxon>Pseudomonadati</taxon>
        <taxon>Pseudomonadota</taxon>
        <taxon>Alphaproteobacteria</taxon>
        <taxon>Sphingomonadales</taxon>
        <taxon>Sphingomonadaceae</taxon>
        <taxon>Sphingomonas</taxon>
    </lineage>
</organism>
<name>A0A1H8AX39_9SPHN</name>
<sequence>MSSMPPERTVPSVPVPDQARFAREIVPHAMPVVMRGLVSAWPLVAAARKGIGAVAEQLVRLDSGRPLNVFTAPYAQGGRFFYADDMRGLNFNAEQATLTRLLAALVELAGEDEPPALYAGAAPTAENLAGFEHDHPLPITLSGATSRIWIGNRSRIATHFDMSNNIACVAAGRRRFTLFPPEQVGNLYVGPLERTPAGQPVSMVDPLAPDLNRYPDFAEAQRAMLVADLEPGDAIYIPALWWHQVSALDELNILVNYWQPQTSRASPLNAMIHSLSAIRDLPASERDAWRSWFDHYVFGDEASAVGDHLPDHARGVLGSSSEQRRYFTRHLLYEELERLEHG</sequence>
<keyword evidence="3" id="KW-1185">Reference proteome</keyword>
<dbReference type="RefSeq" id="WP_093664446.1">
    <property type="nucleotide sequence ID" value="NZ_FOCF01000002.1"/>
</dbReference>
<dbReference type="SUPFAM" id="SSF51197">
    <property type="entry name" value="Clavaminate synthase-like"/>
    <property type="match status" value="1"/>
</dbReference>
<dbReference type="InterPro" id="IPR041667">
    <property type="entry name" value="Cupin_8"/>
</dbReference>
<protein>
    <submittedName>
        <fullName evidence="2">Cupin-like domain-containing protein</fullName>
    </submittedName>
</protein>
<reference evidence="3" key="1">
    <citation type="submission" date="2016-10" db="EMBL/GenBank/DDBJ databases">
        <authorList>
            <person name="Varghese N."/>
            <person name="Submissions S."/>
        </authorList>
    </citation>
    <scope>NUCLEOTIDE SEQUENCE [LARGE SCALE GENOMIC DNA]</scope>
    <source>
        <strain evidence="3">S6-262</strain>
    </source>
</reference>
<dbReference type="STRING" id="1166340.SAMN05192583_1095"/>
<dbReference type="PANTHER" id="PTHR12461:SF105">
    <property type="entry name" value="HYPOXIA-INDUCIBLE FACTOR 1-ALPHA INHIBITOR"/>
    <property type="match status" value="1"/>
</dbReference>
<dbReference type="PANTHER" id="PTHR12461">
    <property type="entry name" value="HYPOXIA-INDUCIBLE FACTOR 1 ALPHA INHIBITOR-RELATED"/>
    <property type="match status" value="1"/>
</dbReference>
<proteinExistence type="predicted"/>
<feature type="domain" description="JmjC" evidence="1">
    <location>
        <begin position="103"/>
        <end position="274"/>
    </location>
</feature>
<dbReference type="Proteomes" id="UP000199206">
    <property type="component" value="Unassembled WGS sequence"/>
</dbReference>
<accession>A0A1H8AX39</accession>
<evidence type="ECO:0000259" key="1">
    <source>
        <dbReference type="PROSITE" id="PS51184"/>
    </source>
</evidence>
<dbReference type="Gene3D" id="2.60.120.10">
    <property type="entry name" value="Jelly Rolls"/>
    <property type="match status" value="1"/>
</dbReference>
<dbReference type="SMART" id="SM00558">
    <property type="entry name" value="JmjC"/>
    <property type="match status" value="1"/>
</dbReference>
<evidence type="ECO:0000313" key="3">
    <source>
        <dbReference type="Proteomes" id="UP000199206"/>
    </source>
</evidence>
<dbReference type="InterPro" id="IPR014710">
    <property type="entry name" value="RmlC-like_jellyroll"/>
</dbReference>
<evidence type="ECO:0000313" key="2">
    <source>
        <dbReference type="EMBL" id="SEM75046.1"/>
    </source>
</evidence>
<dbReference type="EMBL" id="FOCF01000002">
    <property type="protein sequence ID" value="SEM75046.1"/>
    <property type="molecule type" value="Genomic_DNA"/>
</dbReference>
<dbReference type="PROSITE" id="PS51184">
    <property type="entry name" value="JMJC"/>
    <property type="match status" value="1"/>
</dbReference>
<dbReference type="AlphaFoldDB" id="A0A1H8AX39"/>
<dbReference type="Pfam" id="PF13621">
    <property type="entry name" value="Cupin_8"/>
    <property type="match status" value="1"/>
</dbReference>
<dbReference type="OrthoDB" id="479699at2"/>
<gene>
    <name evidence="2" type="ORF">SAMN05192583_1095</name>
</gene>